<dbReference type="SUPFAM" id="SSF47384">
    <property type="entry name" value="Homodimeric domain of signal transducing histidine kinase"/>
    <property type="match status" value="1"/>
</dbReference>
<dbReference type="Pfam" id="PF00512">
    <property type="entry name" value="HisKA"/>
    <property type="match status" value="1"/>
</dbReference>
<dbReference type="Gene3D" id="1.10.287.130">
    <property type="match status" value="1"/>
</dbReference>
<evidence type="ECO:0000256" key="9">
    <source>
        <dbReference type="ARBA" id="ARBA00023012"/>
    </source>
</evidence>
<sequence length="307" mass="32567">MRRAKPLVLLAFAPAVVGALIAVWMLVAGDTRTLELGIRLPALVAFSAVAMALVAALLLLTHARTARAAARATAEARSAAGQEAAFAHRRFLDRLDHELKNPLMAMRSAVAASVPRTPQLGVIDTQSKRLGALVAELRKLSELESAPLDFETVSLETVTRDVADAVRAQFGRSMHVDFPAAPWPLPTIEGDPDLLYIAIYNLAVNAAKYSAPDARIEVRASEELAGQPGAVVHLDVADTGRGIPVADLPSVWEELARGGNSRDVQGSGLGLALVTVIVRRHGGSVALTSREGSGTRVRLTLPVLRAR</sequence>
<gene>
    <name evidence="13" type="ORF">FHX72_002788</name>
</gene>
<accession>A0A7W4UQ92</accession>
<feature type="domain" description="Histidine kinase" evidence="12">
    <location>
        <begin position="94"/>
        <end position="305"/>
    </location>
</feature>
<evidence type="ECO:0000256" key="10">
    <source>
        <dbReference type="ARBA" id="ARBA00039401"/>
    </source>
</evidence>
<evidence type="ECO:0000256" key="2">
    <source>
        <dbReference type="ARBA" id="ARBA00004236"/>
    </source>
</evidence>
<dbReference type="PANTHER" id="PTHR42878:SF7">
    <property type="entry name" value="SENSOR HISTIDINE KINASE GLRK"/>
    <property type="match status" value="1"/>
</dbReference>
<keyword evidence="11" id="KW-0812">Transmembrane</keyword>
<dbReference type="RefSeq" id="WP_183625811.1">
    <property type="nucleotide sequence ID" value="NZ_JACHWJ010000004.1"/>
</dbReference>
<keyword evidence="6" id="KW-0547">Nucleotide-binding</keyword>
<evidence type="ECO:0000313" key="13">
    <source>
        <dbReference type="EMBL" id="MBB2958642.1"/>
    </source>
</evidence>
<dbReference type="Gene3D" id="3.30.565.10">
    <property type="entry name" value="Histidine kinase-like ATPase, C-terminal domain"/>
    <property type="match status" value="1"/>
</dbReference>
<keyword evidence="5 13" id="KW-0808">Transferase</keyword>
<dbReference type="InterPro" id="IPR004358">
    <property type="entry name" value="Sig_transdc_His_kin-like_C"/>
</dbReference>
<keyword evidence="11" id="KW-0472">Membrane</keyword>
<dbReference type="Proteomes" id="UP000545286">
    <property type="component" value="Unassembled WGS sequence"/>
</dbReference>
<keyword evidence="4" id="KW-0597">Phosphoprotein</keyword>
<organism evidence="13 14">
    <name type="scientific">Pseudoclavibacter helvolus</name>
    <dbReference type="NCBI Taxonomy" id="255205"/>
    <lineage>
        <taxon>Bacteria</taxon>
        <taxon>Bacillati</taxon>
        <taxon>Actinomycetota</taxon>
        <taxon>Actinomycetes</taxon>
        <taxon>Micrococcales</taxon>
        <taxon>Microbacteriaceae</taxon>
        <taxon>Pseudoclavibacter</taxon>
    </lineage>
</organism>
<protein>
    <recommendedName>
        <fullName evidence="10">Sensor-like histidine kinase SenX3</fullName>
        <ecNumber evidence="3">2.7.13.3</ecNumber>
    </recommendedName>
</protein>
<dbReference type="GO" id="GO:0005886">
    <property type="term" value="C:plasma membrane"/>
    <property type="evidence" value="ECO:0007669"/>
    <property type="project" value="UniProtKB-SubCell"/>
</dbReference>
<dbReference type="GO" id="GO:0030295">
    <property type="term" value="F:protein kinase activator activity"/>
    <property type="evidence" value="ECO:0007669"/>
    <property type="project" value="TreeGrafter"/>
</dbReference>
<dbReference type="PRINTS" id="PR00344">
    <property type="entry name" value="BCTRLSENSOR"/>
</dbReference>
<keyword evidence="8" id="KW-0067">ATP-binding</keyword>
<comment type="catalytic activity">
    <reaction evidence="1">
        <text>ATP + protein L-histidine = ADP + protein N-phospho-L-histidine.</text>
        <dbReference type="EC" id="2.7.13.3"/>
    </reaction>
</comment>
<dbReference type="InterPro" id="IPR036097">
    <property type="entry name" value="HisK_dim/P_sf"/>
</dbReference>
<dbReference type="InterPro" id="IPR036890">
    <property type="entry name" value="HATPase_C_sf"/>
</dbReference>
<dbReference type="GO" id="GO:0007234">
    <property type="term" value="P:osmosensory signaling via phosphorelay pathway"/>
    <property type="evidence" value="ECO:0007669"/>
    <property type="project" value="TreeGrafter"/>
</dbReference>
<evidence type="ECO:0000313" key="14">
    <source>
        <dbReference type="Proteomes" id="UP000545286"/>
    </source>
</evidence>
<feature type="transmembrane region" description="Helical" evidence="11">
    <location>
        <begin position="7"/>
        <end position="28"/>
    </location>
</feature>
<evidence type="ECO:0000256" key="5">
    <source>
        <dbReference type="ARBA" id="ARBA00022679"/>
    </source>
</evidence>
<keyword evidence="14" id="KW-1185">Reference proteome</keyword>
<evidence type="ECO:0000259" key="12">
    <source>
        <dbReference type="PROSITE" id="PS50109"/>
    </source>
</evidence>
<dbReference type="InterPro" id="IPR050351">
    <property type="entry name" value="BphY/WalK/GraS-like"/>
</dbReference>
<feature type="transmembrane region" description="Helical" evidence="11">
    <location>
        <begin position="40"/>
        <end position="61"/>
    </location>
</feature>
<dbReference type="PANTHER" id="PTHR42878">
    <property type="entry name" value="TWO-COMPONENT HISTIDINE KINASE"/>
    <property type="match status" value="1"/>
</dbReference>
<dbReference type="GO" id="GO:0000156">
    <property type="term" value="F:phosphorelay response regulator activity"/>
    <property type="evidence" value="ECO:0007669"/>
    <property type="project" value="TreeGrafter"/>
</dbReference>
<reference evidence="13 14" key="1">
    <citation type="submission" date="2020-08" db="EMBL/GenBank/DDBJ databases">
        <title>Sequencing the genomes of 1000 actinobacteria strains.</title>
        <authorList>
            <person name="Klenk H.-P."/>
        </authorList>
    </citation>
    <scope>NUCLEOTIDE SEQUENCE [LARGE SCALE GENOMIC DNA]</scope>
    <source>
        <strain evidence="13 14">DSM 20419</strain>
    </source>
</reference>
<dbReference type="SMART" id="SM00387">
    <property type="entry name" value="HATPase_c"/>
    <property type="match status" value="1"/>
</dbReference>
<evidence type="ECO:0000256" key="1">
    <source>
        <dbReference type="ARBA" id="ARBA00000085"/>
    </source>
</evidence>
<dbReference type="CDD" id="cd00075">
    <property type="entry name" value="HATPase"/>
    <property type="match status" value="1"/>
</dbReference>
<dbReference type="PROSITE" id="PS50109">
    <property type="entry name" value="HIS_KIN"/>
    <property type="match status" value="1"/>
</dbReference>
<proteinExistence type="predicted"/>
<dbReference type="EMBL" id="JACHWJ010000004">
    <property type="protein sequence ID" value="MBB2958642.1"/>
    <property type="molecule type" value="Genomic_DNA"/>
</dbReference>
<evidence type="ECO:0000256" key="11">
    <source>
        <dbReference type="SAM" id="Phobius"/>
    </source>
</evidence>
<dbReference type="GO" id="GO:0005524">
    <property type="term" value="F:ATP binding"/>
    <property type="evidence" value="ECO:0007669"/>
    <property type="project" value="UniProtKB-KW"/>
</dbReference>
<evidence type="ECO:0000256" key="8">
    <source>
        <dbReference type="ARBA" id="ARBA00022840"/>
    </source>
</evidence>
<dbReference type="CDD" id="cd00082">
    <property type="entry name" value="HisKA"/>
    <property type="match status" value="1"/>
</dbReference>
<dbReference type="InterPro" id="IPR003661">
    <property type="entry name" value="HisK_dim/P_dom"/>
</dbReference>
<dbReference type="SMART" id="SM00388">
    <property type="entry name" value="HisKA"/>
    <property type="match status" value="1"/>
</dbReference>
<dbReference type="InterPro" id="IPR005467">
    <property type="entry name" value="His_kinase_dom"/>
</dbReference>
<comment type="subcellular location">
    <subcellularLocation>
        <location evidence="2">Cell membrane</location>
    </subcellularLocation>
</comment>
<dbReference type="AlphaFoldDB" id="A0A7W4UQ92"/>
<name>A0A7W4UQ92_9MICO</name>
<dbReference type="SUPFAM" id="SSF55874">
    <property type="entry name" value="ATPase domain of HSP90 chaperone/DNA topoisomerase II/histidine kinase"/>
    <property type="match status" value="1"/>
</dbReference>
<dbReference type="InterPro" id="IPR003594">
    <property type="entry name" value="HATPase_dom"/>
</dbReference>
<dbReference type="GO" id="GO:0000155">
    <property type="term" value="F:phosphorelay sensor kinase activity"/>
    <property type="evidence" value="ECO:0007669"/>
    <property type="project" value="InterPro"/>
</dbReference>
<evidence type="ECO:0000256" key="4">
    <source>
        <dbReference type="ARBA" id="ARBA00022553"/>
    </source>
</evidence>
<evidence type="ECO:0000256" key="3">
    <source>
        <dbReference type="ARBA" id="ARBA00012438"/>
    </source>
</evidence>
<keyword evidence="9" id="KW-0902">Two-component regulatory system</keyword>
<keyword evidence="7 13" id="KW-0418">Kinase</keyword>
<dbReference type="EC" id="2.7.13.3" evidence="3"/>
<evidence type="ECO:0000256" key="7">
    <source>
        <dbReference type="ARBA" id="ARBA00022777"/>
    </source>
</evidence>
<dbReference type="Pfam" id="PF02518">
    <property type="entry name" value="HATPase_c"/>
    <property type="match status" value="1"/>
</dbReference>
<evidence type="ECO:0000256" key="6">
    <source>
        <dbReference type="ARBA" id="ARBA00022741"/>
    </source>
</evidence>
<comment type="caution">
    <text evidence="13">The sequence shown here is derived from an EMBL/GenBank/DDBJ whole genome shotgun (WGS) entry which is preliminary data.</text>
</comment>
<keyword evidence="11" id="KW-1133">Transmembrane helix</keyword>